<keyword evidence="4" id="KW-0812">Transmembrane</keyword>
<keyword evidence="3" id="KW-0807">Transducer</keyword>
<dbReference type="RefSeq" id="WP_310372051.1">
    <property type="nucleotide sequence ID" value="NZ_JAVDXT010000001.1"/>
</dbReference>
<dbReference type="Pfam" id="PF00015">
    <property type="entry name" value="MCPsignal"/>
    <property type="match status" value="1"/>
</dbReference>
<dbReference type="InterPro" id="IPR024478">
    <property type="entry name" value="HlyB_4HB_MCP"/>
</dbReference>
<evidence type="ECO:0000256" key="3">
    <source>
        <dbReference type="PROSITE-ProRule" id="PRU00284"/>
    </source>
</evidence>
<dbReference type="SMART" id="SM00304">
    <property type="entry name" value="HAMP"/>
    <property type="match status" value="1"/>
</dbReference>
<dbReference type="Pfam" id="PF00672">
    <property type="entry name" value="HAMP"/>
    <property type="match status" value="1"/>
</dbReference>
<protein>
    <submittedName>
        <fullName evidence="7">Methyl-accepting chemotaxis protein</fullName>
    </submittedName>
</protein>
<dbReference type="PANTHER" id="PTHR43531:SF14">
    <property type="entry name" value="METHYL-ACCEPTING CHEMOTAXIS PROTEIN I-RELATED"/>
    <property type="match status" value="1"/>
</dbReference>
<evidence type="ECO:0000313" key="8">
    <source>
        <dbReference type="Proteomes" id="UP001180487"/>
    </source>
</evidence>
<organism evidence="7 8">
    <name type="scientific">Rhodoferax ferrireducens</name>
    <dbReference type="NCBI Taxonomy" id="192843"/>
    <lineage>
        <taxon>Bacteria</taxon>
        <taxon>Pseudomonadati</taxon>
        <taxon>Pseudomonadota</taxon>
        <taxon>Betaproteobacteria</taxon>
        <taxon>Burkholderiales</taxon>
        <taxon>Comamonadaceae</taxon>
        <taxon>Rhodoferax</taxon>
    </lineage>
</organism>
<keyword evidence="8" id="KW-1185">Reference proteome</keyword>
<dbReference type="CDD" id="cd11386">
    <property type="entry name" value="MCP_signal"/>
    <property type="match status" value="1"/>
</dbReference>
<dbReference type="SMART" id="SM00283">
    <property type="entry name" value="MA"/>
    <property type="match status" value="1"/>
</dbReference>
<feature type="transmembrane region" description="Helical" evidence="4">
    <location>
        <begin position="190"/>
        <end position="213"/>
    </location>
</feature>
<keyword evidence="4" id="KW-1133">Transmembrane helix</keyword>
<keyword evidence="1" id="KW-0488">Methylation</keyword>
<evidence type="ECO:0000259" key="5">
    <source>
        <dbReference type="PROSITE" id="PS50111"/>
    </source>
</evidence>
<proteinExistence type="inferred from homology"/>
<dbReference type="EMBL" id="JAVDXT010000001">
    <property type="protein sequence ID" value="MDR7376825.1"/>
    <property type="molecule type" value="Genomic_DNA"/>
</dbReference>
<sequence>MNPLNRFSIRFRLYFSTAFSLLLLVAVGLLGYWALESTRSTVKVLVEEKVQTLTDMNELRITLAQVRRNEKDIIISFNNAVEVATLRESWQKSLQSFNKGLVELRRTQGSDTTYTKMLDTSQAEIKAYTEGMGPVLAQIEGAQIDGSVGGAYAEKQKIHVDAIDKLLQQAATTSREEMQTAQAGIDQRTVLLSGVQIGILVLALLVLIPLTFFSVRSLTKSLAEACAVAEQIAQGNLFVPVQAQQNDEIGQLVGAMGRMQTFLRELVSQVQLSARNIHASSTEIAAGNQDLSHRTEHTAANLEETVASMAELTGNVQQSADASHEANQMAQSAAQVATRGGEVVSQVVVTMTEINASSKKIADIISVIDSIAFQTNILALNAAVEAARAGEQGRGFAVVASEVRLLAQRSAQAAKEISSLINTSVAKADEGARLVARAGTTMDDILGSVKQVTTIIRTLSTQAAGQSSSIAQISEAVGQVDQITQQNSALVEESAAASESLREQANLLANAVSRFKLEA</sequence>
<dbReference type="PANTHER" id="PTHR43531">
    <property type="entry name" value="PROTEIN ICFG"/>
    <property type="match status" value="1"/>
</dbReference>
<dbReference type="PROSITE" id="PS50885">
    <property type="entry name" value="HAMP"/>
    <property type="match status" value="1"/>
</dbReference>
<comment type="similarity">
    <text evidence="2">Belongs to the methyl-accepting chemotaxis (MCP) protein family.</text>
</comment>
<reference evidence="7 8" key="1">
    <citation type="submission" date="2023-07" db="EMBL/GenBank/DDBJ databases">
        <title>Sorghum-associated microbial communities from plants grown in Nebraska, USA.</title>
        <authorList>
            <person name="Schachtman D."/>
        </authorList>
    </citation>
    <scope>NUCLEOTIDE SEQUENCE [LARGE SCALE GENOMIC DNA]</scope>
    <source>
        <strain evidence="7 8">BE313</strain>
    </source>
</reference>
<dbReference type="SUPFAM" id="SSF58104">
    <property type="entry name" value="Methyl-accepting chemotaxis protein (MCP) signaling domain"/>
    <property type="match status" value="1"/>
</dbReference>
<gene>
    <name evidence="7" type="ORF">J2X19_001483</name>
</gene>
<comment type="caution">
    <text evidence="7">The sequence shown here is derived from an EMBL/GenBank/DDBJ whole genome shotgun (WGS) entry which is preliminary data.</text>
</comment>
<feature type="domain" description="HAMP" evidence="6">
    <location>
        <begin position="216"/>
        <end position="268"/>
    </location>
</feature>
<evidence type="ECO:0000256" key="4">
    <source>
        <dbReference type="SAM" id="Phobius"/>
    </source>
</evidence>
<dbReference type="CDD" id="cd06225">
    <property type="entry name" value="HAMP"/>
    <property type="match status" value="1"/>
</dbReference>
<evidence type="ECO:0000256" key="2">
    <source>
        <dbReference type="ARBA" id="ARBA00029447"/>
    </source>
</evidence>
<dbReference type="Proteomes" id="UP001180487">
    <property type="component" value="Unassembled WGS sequence"/>
</dbReference>
<name>A0ABU2C656_9BURK</name>
<dbReference type="InterPro" id="IPR003660">
    <property type="entry name" value="HAMP_dom"/>
</dbReference>
<dbReference type="InterPro" id="IPR051310">
    <property type="entry name" value="MCP_chemotaxis"/>
</dbReference>
<evidence type="ECO:0000313" key="7">
    <source>
        <dbReference type="EMBL" id="MDR7376825.1"/>
    </source>
</evidence>
<keyword evidence="4" id="KW-0472">Membrane</keyword>
<accession>A0ABU2C656</accession>
<feature type="domain" description="Methyl-accepting transducer" evidence="5">
    <location>
        <begin position="273"/>
        <end position="502"/>
    </location>
</feature>
<dbReference type="PROSITE" id="PS50111">
    <property type="entry name" value="CHEMOTAXIS_TRANSDUC_2"/>
    <property type="match status" value="1"/>
</dbReference>
<dbReference type="Gene3D" id="1.10.287.950">
    <property type="entry name" value="Methyl-accepting chemotaxis protein"/>
    <property type="match status" value="1"/>
</dbReference>
<dbReference type="InterPro" id="IPR004089">
    <property type="entry name" value="MCPsignal_dom"/>
</dbReference>
<evidence type="ECO:0000259" key="6">
    <source>
        <dbReference type="PROSITE" id="PS50885"/>
    </source>
</evidence>
<dbReference type="Pfam" id="PF12729">
    <property type="entry name" value="4HB_MCP_1"/>
    <property type="match status" value="1"/>
</dbReference>
<feature type="transmembrane region" description="Helical" evidence="4">
    <location>
        <begin position="12"/>
        <end position="35"/>
    </location>
</feature>
<evidence type="ECO:0000256" key="1">
    <source>
        <dbReference type="ARBA" id="ARBA00022481"/>
    </source>
</evidence>